<dbReference type="InterPro" id="IPR038695">
    <property type="entry name" value="Saro_0823-like_sf"/>
</dbReference>
<protein>
    <recommendedName>
        <fullName evidence="4">DUF192 domain-containing protein</fullName>
    </recommendedName>
</protein>
<keyword evidence="3" id="KW-1185">Reference proteome</keyword>
<evidence type="ECO:0000313" key="2">
    <source>
        <dbReference type="EMBL" id="OYQ18676.1"/>
    </source>
</evidence>
<evidence type="ECO:0000256" key="1">
    <source>
        <dbReference type="SAM" id="SignalP"/>
    </source>
</evidence>
<dbReference type="EMBL" id="NOXS01000032">
    <property type="protein sequence ID" value="OYQ18676.1"/>
    <property type="molecule type" value="Genomic_DNA"/>
</dbReference>
<dbReference type="Pfam" id="PF02643">
    <property type="entry name" value="DUF192"/>
    <property type="match status" value="1"/>
</dbReference>
<dbReference type="InterPro" id="IPR003795">
    <property type="entry name" value="DUF192"/>
</dbReference>
<comment type="caution">
    <text evidence="2">The sequence shown here is derived from an EMBL/GenBank/DDBJ whole genome shotgun (WGS) entry which is preliminary data.</text>
</comment>
<evidence type="ECO:0008006" key="4">
    <source>
        <dbReference type="Google" id="ProtNLM"/>
    </source>
</evidence>
<dbReference type="AlphaFoldDB" id="A0A255XNW8"/>
<accession>A0A255XNW8</accession>
<gene>
    <name evidence="2" type="ORF">CHR90_10470</name>
</gene>
<feature type="signal peptide" evidence="1">
    <location>
        <begin position="1"/>
        <end position="24"/>
    </location>
</feature>
<organism evidence="2 3">
    <name type="scientific">Elstera cyanobacteriorum</name>
    <dbReference type="NCBI Taxonomy" id="2022747"/>
    <lineage>
        <taxon>Bacteria</taxon>
        <taxon>Pseudomonadati</taxon>
        <taxon>Pseudomonadota</taxon>
        <taxon>Alphaproteobacteria</taxon>
        <taxon>Rhodospirillales</taxon>
        <taxon>Rhodospirillaceae</taxon>
        <taxon>Elstera</taxon>
    </lineage>
</organism>
<dbReference type="PANTHER" id="PTHR37953:SF1">
    <property type="entry name" value="UPF0127 PROTEIN MJ1496"/>
    <property type="match status" value="1"/>
</dbReference>
<sequence length="161" mass="17245">MRVIFGAILGVALAVAAVPAPVAAETLVAQGTQSFEKAPLTIRTQGRDLRFTVELALTPAQMQQGLMYRRNLASDAGMLFLHPQEQELAMWMANTLIPLDMLFIKADGRIHRIQERAVPLSETTISSGGRVKAVLELQGGSAARLGIKPGDLVVYPGLGTP</sequence>
<reference evidence="2 3" key="1">
    <citation type="submission" date="2017-07" db="EMBL/GenBank/DDBJ databases">
        <title>Elstera cyanobacteriorum sp. nov., a novel bacterium isolated from cyanobacterial aggregates in a eutrophic lake.</title>
        <authorList>
            <person name="Cai H."/>
        </authorList>
    </citation>
    <scope>NUCLEOTIDE SEQUENCE [LARGE SCALE GENOMIC DNA]</scope>
    <source>
        <strain evidence="2 3">TH019</strain>
    </source>
</reference>
<dbReference type="RefSeq" id="WP_094408939.1">
    <property type="nucleotide sequence ID" value="NZ_BMJZ01000001.1"/>
</dbReference>
<keyword evidence="1" id="KW-0732">Signal</keyword>
<feature type="chain" id="PRO_5012400558" description="DUF192 domain-containing protein" evidence="1">
    <location>
        <begin position="25"/>
        <end position="161"/>
    </location>
</feature>
<name>A0A255XNW8_9PROT</name>
<dbReference type="Proteomes" id="UP000216361">
    <property type="component" value="Unassembled WGS sequence"/>
</dbReference>
<dbReference type="PANTHER" id="PTHR37953">
    <property type="entry name" value="UPF0127 PROTEIN MJ1496"/>
    <property type="match status" value="1"/>
</dbReference>
<evidence type="ECO:0000313" key="3">
    <source>
        <dbReference type="Proteomes" id="UP000216361"/>
    </source>
</evidence>
<dbReference type="Gene3D" id="2.60.120.1140">
    <property type="entry name" value="Protein of unknown function DUF192"/>
    <property type="match status" value="1"/>
</dbReference>
<proteinExistence type="predicted"/>
<dbReference type="OrthoDB" id="9808290at2"/>